<evidence type="ECO:0000256" key="1">
    <source>
        <dbReference type="ARBA" id="ARBA00004196"/>
    </source>
</evidence>
<comment type="similarity">
    <text evidence="2">Belongs to the bacterial solute-binding protein 5 family.</text>
</comment>
<gene>
    <name evidence="6" type="primary">oppA</name>
    <name evidence="6" type="ORF">HLVA_02120</name>
</gene>
<name>A0AAU9DBY6_9FUSO</name>
<dbReference type="SUPFAM" id="SSF53850">
    <property type="entry name" value="Periplasmic binding protein-like II"/>
    <property type="match status" value="1"/>
</dbReference>
<evidence type="ECO:0000313" key="7">
    <source>
        <dbReference type="Proteomes" id="UP001321582"/>
    </source>
</evidence>
<dbReference type="GO" id="GO:0043190">
    <property type="term" value="C:ATP-binding cassette (ABC) transporter complex"/>
    <property type="evidence" value="ECO:0007669"/>
    <property type="project" value="InterPro"/>
</dbReference>
<dbReference type="Gene3D" id="3.10.105.10">
    <property type="entry name" value="Dipeptide-binding Protein, Domain 3"/>
    <property type="match status" value="1"/>
</dbReference>
<dbReference type="EMBL" id="AP027059">
    <property type="protein sequence ID" value="BDU49643.1"/>
    <property type="molecule type" value="Genomic_DNA"/>
</dbReference>
<evidence type="ECO:0000259" key="5">
    <source>
        <dbReference type="Pfam" id="PF00496"/>
    </source>
</evidence>
<dbReference type="GO" id="GO:0015833">
    <property type="term" value="P:peptide transport"/>
    <property type="evidence" value="ECO:0007669"/>
    <property type="project" value="TreeGrafter"/>
</dbReference>
<dbReference type="PIRSF" id="PIRSF002741">
    <property type="entry name" value="MppA"/>
    <property type="match status" value="1"/>
</dbReference>
<reference evidence="6 7" key="1">
    <citation type="submission" date="2022-11" db="EMBL/GenBank/DDBJ databases">
        <title>Haliovirga abyssi gen. nov., sp. nov., a mesophilic fermentative bacterium isolated from the Iheya North hydrothermal field and the proposal of Haliovirgaceae fam. nov.</title>
        <authorList>
            <person name="Miyazaki U."/>
            <person name="Tame A."/>
            <person name="Miyazaki J."/>
            <person name="Takai K."/>
            <person name="Sawayama S."/>
            <person name="Kitajima M."/>
            <person name="Okamoto A."/>
            <person name="Nakagawa S."/>
        </authorList>
    </citation>
    <scope>NUCLEOTIDE SEQUENCE [LARGE SCALE GENOMIC DNA]</scope>
    <source>
        <strain evidence="6 7">IC12</strain>
    </source>
</reference>
<dbReference type="FunFam" id="3.90.76.10:FF:000001">
    <property type="entry name" value="Oligopeptide ABC transporter substrate-binding protein"/>
    <property type="match status" value="1"/>
</dbReference>
<dbReference type="Gene3D" id="3.40.190.10">
    <property type="entry name" value="Periplasmic binding protein-like II"/>
    <property type="match status" value="1"/>
</dbReference>
<sequence length="539" mass="60500">MKKRVLSIALLMTFVSAVSFGGIFDFLLGKKKEVKNLKAITVNLGQEPGSMDPQLLTDSVAIQVKGLTSEGLTRIGKDGGIMPGMAKSWEIKGNKWFFHLRDAKWSNGDSVTANDFYFGIKRAIDPATASEYAYMTYYIKGAQEFNEGKLKDFSQVGVKVIDDKTLEIELSKPAAYFASVTAFPTYLPVNEKFYNAHKEEFALEADALLFEGPFILKRWDHDSKMILVKNPNYWNKDNIKLDQVTFVMVNDTNTALNMYKNGELDIAGLSGDQLPAYKDSKDLRTYSDGSVWYFEFNTTDKLFKNVKIRKAIALAIDREALVNKIKKDGSKAGTGMVPFGFPGKTAKGFRGDYGNQLYSYNPVEAKKLFAEGLKEVGYTGPVVVSMLTGTSDGATKEAQFYQEQLRTNLGIEAKIEQVTFQIRLQRMSSKDFQIVLAGWGPDYLDPMTYMDLWVTGGGNNQTSWSNPEYDKYIETAQKSSDNAVRMDAMAAAEKILAKDFPVAVTFYRNRNRLVNPKLKGVKFRSVGSETDLYWAYLED</sequence>
<dbReference type="RefSeq" id="WP_307904592.1">
    <property type="nucleotide sequence ID" value="NZ_AP027059.1"/>
</dbReference>
<dbReference type="InterPro" id="IPR030678">
    <property type="entry name" value="Peptide/Ni-bd"/>
</dbReference>
<protein>
    <submittedName>
        <fullName evidence="6">Peptide ABC transporter substrate-binding protein</fullName>
    </submittedName>
</protein>
<evidence type="ECO:0000256" key="2">
    <source>
        <dbReference type="ARBA" id="ARBA00005695"/>
    </source>
</evidence>
<dbReference type="Gene3D" id="3.90.76.10">
    <property type="entry name" value="Dipeptide-binding Protein, Domain 1"/>
    <property type="match status" value="1"/>
</dbReference>
<evidence type="ECO:0000256" key="3">
    <source>
        <dbReference type="ARBA" id="ARBA00022448"/>
    </source>
</evidence>
<feature type="domain" description="Solute-binding protein family 5" evidence="5">
    <location>
        <begin position="81"/>
        <end position="460"/>
    </location>
</feature>
<dbReference type="InterPro" id="IPR000914">
    <property type="entry name" value="SBP_5_dom"/>
</dbReference>
<dbReference type="GO" id="GO:1904680">
    <property type="term" value="F:peptide transmembrane transporter activity"/>
    <property type="evidence" value="ECO:0007669"/>
    <property type="project" value="TreeGrafter"/>
</dbReference>
<keyword evidence="3" id="KW-0813">Transport</keyword>
<organism evidence="6 7">
    <name type="scientific">Haliovirga abyssi</name>
    <dbReference type="NCBI Taxonomy" id="2996794"/>
    <lineage>
        <taxon>Bacteria</taxon>
        <taxon>Fusobacteriati</taxon>
        <taxon>Fusobacteriota</taxon>
        <taxon>Fusobacteriia</taxon>
        <taxon>Fusobacteriales</taxon>
        <taxon>Haliovirgaceae</taxon>
        <taxon>Haliovirga</taxon>
    </lineage>
</organism>
<proteinExistence type="inferred from homology"/>
<accession>A0AAU9DBY6</accession>
<dbReference type="KEGG" id="haby:HLVA_02120"/>
<dbReference type="PANTHER" id="PTHR30290:SF10">
    <property type="entry name" value="PERIPLASMIC OLIGOPEPTIDE-BINDING PROTEIN-RELATED"/>
    <property type="match status" value="1"/>
</dbReference>
<keyword evidence="7" id="KW-1185">Reference proteome</keyword>
<dbReference type="InterPro" id="IPR039424">
    <property type="entry name" value="SBP_5"/>
</dbReference>
<dbReference type="CDD" id="cd08504">
    <property type="entry name" value="PBP2_OppA"/>
    <property type="match status" value="1"/>
</dbReference>
<evidence type="ECO:0000256" key="4">
    <source>
        <dbReference type="ARBA" id="ARBA00022729"/>
    </source>
</evidence>
<keyword evidence="4" id="KW-0732">Signal</keyword>
<dbReference type="Pfam" id="PF00496">
    <property type="entry name" value="SBP_bac_5"/>
    <property type="match status" value="1"/>
</dbReference>
<dbReference type="Proteomes" id="UP001321582">
    <property type="component" value="Chromosome"/>
</dbReference>
<dbReference type="GO" id="GO:0030288">
    <property type="term" value="C:outer membrane-bounded periplasmic space"/>
    <property type="evidence" value="ECO:0007669"/>
    <property type="project" value="UniProtKB-ARBA"/>
</dbReference>
<dbReference type="PANTHER" id="PTHR30290">
    <property type="entry name" value="PERIPLASMIC BINDING COMPONENT OF ABC TRANSPORTER"/>
    <property type="match status" value="1"/>
</dbReference>
<dbReference type="FunFam" id="3.10.105.10:FF:000001">
    <property type="entry name" value="Oligopeptide ABC transporter, oligopeptide-binding protein"/>
    <property type="match status" value="1"/>
</dbReference>
<comment type="subcellular location">
    <subcellularLocation>
        <location evidence="1">Cell envelope</location>
    </subcellularLocation>
</comment>
<dbReference type="AlphaFoldDB" id="A0AAU9DBY6"/>
<evidence type="ECO:0000313" key="6">
    <source>
        <dbReference type="EMBL" id="BDU49643.1"/>
    </source>
</evidence>